<reference evidence="2 3" key="1">
    <citation type="submission" date="2018-04" db="EMBL/GenBank/DDBJ databases">
        <title>Genomic Encyclopedia of Archaeal and Bacterial Type Strains, Phase II (KMG-II): from individual species to whole genera.</title>
        <authorList>
            <person name="Goeker M."/>
        </authorList>
    </citation>
    <scope>NUCLEOTIDE SEQUENCE [LARGE SCALE GENOMIC DNA]</scope>
    <source>
        <strain evidence="2 3">DSM 28823</strain>
    </source>
</reference>
<proteinExistence type="predicted"/>
<evidence type="ECO:0000256" key="1">
    <source>
        <dbReference type="SAM" id="Phobius"/>
    </source>
</evidence>
<keyword evidence="1" id="KW-1133">Transmembrane helix</keyword>
<keyword evidence="1" id="KW-0812">Transmembrane</keyword>
<evidence type="ECO:0000313" key="3">
    <source>
        <dbReference type="Proteomes" id="UP000243525"/>
    </source>
</evidence>
<keyword evidence="3" id="KW-1185">Reference proteome</keyword>
<comment type="caution">
    <text evidence="2">The sequence shown here is derived from an EMBL/GenBank/DDBJ whole genome shotgun (WGS) entry which is preliminary data.</text>
</comment>
<dbReference type="EMBL" id="QAAD01000008">
    <property type="protein sequence ID" value="PTN08592.1"/>
    <property type="molecule type" value="Genomic_DNA"/>
</dbReference>
<organism evidence="2 3">
    <name type="scientific">Mangrovibacterium marinum</name>
    <dbReference type="NCBI Taxonomy" id="1639118"/>
    <lineage>
        <taxon>Bacteria</taxon>
        <taxon>Pseudomonadati</taxon>
        <taxon>Bacteroidota</taxon>
        <taxon>Bacteroidia</taxon>
        <taxon>Marinilabiliales</taxon>
        <taxon>Prolixibacteraceae</taxon>
        <taxon>Mangrovibacterium</taxon>
    </lineage>
</organism>
<dbReference type="Proteomes" id="UP000243525">
    <property type="component" value="Unassembled WGS sequence"/>
</dbReference>
<keyword evidence="1" id="KW-0472">Membrane</keyword>
<dbReference type="AlphaFoldDB" id="A0A2T5C1U6"/>
<gene>
    <name evidence="2" type="ORF">C8N47_108149</name>
</gene>
<sequence>MMWKNESVFIGGNRGFDMGNQAIWSILLYDSFLVILESGVLLGRGMSRKIVVFQIRRLKSFRRIGKLLKNFRGKQLPAANPSISV</sequence>
<evidence type="ECO:0000313" key="2">
    <source>
        <dbReference type="EMBL" id="PTN08592.1"/>
    </source>
</evidence>
<feature type="transmembrane region" description="Helical" evidence="1">
    <location>
        <begin position="22"/>
        <end position="42"/>
    </location>
</feature>
<protein>
    <submittedName>
        <fullName evidence="2">Uncharacterized protein</fullName>
    </submittedName>
</protein>
<accession>A0A2T5C1U6</accession>
<name>A0A2T5C1U6_9BACT</name>